<comment type="caution">
    <text evidence="2">The sequence shown here is derived from an EMBL/GenBank/DDBJ whole genome shotgun (WGS) entry which is preliminary data.</text>
</comment>
<accession>A0ABN3F4X2</accession>
<dbReference type="InterPro" id="IPR007278">
    <property type="entry name" value="DUF397"/>
</dbReference>
<evidence type="ECO:0000259" key="1">
    <source>
        <dbReference type="Pfam" id="PF04149"/>
    </source>
</evidence>
<dbReference type="EMBL" id="BAAASN010000037">
    <property type="protein sequence ID" value="GAA2288199.1"/>
    <property type="molecule type" value="Genomic_DNA"/>
</dbReference>
<proteinExistence type="predicted"/>
<protein>
    <recommendedName>
        <fullName evidence="1">DUF397 domain-containing protein</fullName>
    </recommendedName>
</protein>
<reference evidence="2 3" key="1">
    <citation type="journal article" date="2019" name="Int. J. Syst. Evol. Microbiol.">
        <title>The Global Catalogue of Microorganisms (GCM) 10K type strain sequencing project: providing services to taxonomists for standard genome sequencing and annotation.</title>
        <authorList>
            <consortium name="The Broad Institute Genomics Platform"/>
            <consortium name="The Broad Institute Genome Sequencing Center for Infectious Disease"/>
            <person name="Wu L."/>
            <person name="Ma J."/>
        </authorList>
    </citation>
    <scope>NUCLEOTIDE SEQUENCE [LARGE SCALE GENOMIC DNA]</scope>
    <source>
        <strain evidence="2 3">JCM 4823</strain>
    </source>
</reference>
<dbReference type="Proteomes" id="UP001500442">
    <property type="component" value="Unassembled WGS sequence"/>
</dbReference>
<keyword evidence="3" id="KW-1185">Reference proteome</keyword>
<evidence type="ECO:0000313" key="2">
    <source>
        <dbReference type="EMBL" id="GAA2288199.1"/>
    </source>
</evidence>
<name>A0ABN3F4X2_9ACTN</name>
<gene>
    <name evidence="2" type="ORF">GCM10010368_69270</name>
</gene>
<dbReference type="Pfam" id="PF04149">
    <property type="entry name" value="DUF397"/>
    <property type="match status" value="1"/>
</dbReference>
<sequence>MHVPTSTWQKSSYCGEGESCVHIAANAPRSTVHLTESADPTNTTLTITPHAFRALLRTLKTPEKETHRV</sequence>
<organism evidence="2 3">
    <name type="scientific">Streptomyces roseiscleroticus</name>
    <dbReference type="NCBI Taxonomy" id="1972"/>
    <lineage>
        <taxon>Bacteria</taxon>
        <taxon>Bacillati</taxon>
        <taxon>Actinomycetota</taxon>
        <taxon>Actinomycetes</taxon>
        <taxon>Kitasatosporales</taxon>
        <taxon>Streptomycetaceae</taxon>
        <taxon>Streptomyces</taxon>
    </lineage>
</organism>
<evidence type="ECO:0000313" key="3">
    <source>
        <dbReference type="Proteomes" id="UP001500442"/>
    </source>
</evidence>
<feature type="domain" description="DUF397" evidence="1">
    <location>
        <begin position="7"/>
        <end position="60"/>
    </location>
</feature>